<sequence>MVTWATNSLTGNSLTKFTSFFRRGCFVRAFPGQLSCDSPSSTPGDGHAVTLKLVTLEPLQCHAREEPHQQEQPLREVQSDAEWADQTRLGGLSEGATAARWPSFPQLNFGNAKEASTGRPTSALSASQQGPVEILAGHRHNSNPILSDSGGTTETVRMATDPTGSVEHH</sequence>
<dbReference type="Proteomes" id="UP000324748">
    <property type="component" value="Unassembled WGS sequence"/>
</dbReference>
<evidence type="ECO:0000256" key="1">
    <source>
        <dbReference type="SAM" id="MobiDB-lite"/>
    </source>
</evidence>
<gene>
    <name evidence="2" type="ORF">PGT21_035107</name>
</gene>
<evidence type="ECO:0000313" key="3">
    <source>
        <dbReference type="Proteomes" id="UP000324748"/>
    </source>
</evidence>
<protein>
    <submittedName>
        <fullName evidence="2">Uncharacterized protein</fullName>
    </submittedName>
</protein>
<accession>A0A5B0R4F5</accession>
<feature type="region of interest" description="Disordered" evidence="1">
    <location>
        <begin position="107"/>
        <end position="169"/>
    </location>
</feature>
<evidence type="ECO:0000313" key="2">
    <source>
        <dbReference type="EMBL" id="KAA1119834.1"/>
    </source>
</evidence>
<feature type="compositionally biased region" description="Polar residues" evidence="1">
    <location>
        <begin position="142"/>
        <end position="155"/>
    </location>
</feature>
<dbReference type="EMBL" id="VSWC01000001">
    <property type="protein sequence ID" value="KAA1119834.1"/>
    <property type="molecule type" value="Genomic_DNA"/>
</dbReference>
<comment type="caution">
    <text evidence="2">The sequence shown here is derived from an EMBL/GenBank/DDBJ whole genome shotgun (WGS) entry which is preliminary data.</text>
</comment>
<feature type="compositionally biased region" description="Polar residues" evidence="1">
    <location>
        <begin position="118"/>
        <end position="130"/>
    </location>
</feature>
<organism evidence="2 3">
    <name type="scientific">Puccinia graminis f. sp. tritici</name>
    <dbReference type="NCBI Taxonomy" id="56615"/>
    <lineage>
        <taxon>Eukaryota</taxon>
        <taxon>Fungi</taxon>
        <taxon>Dikarya</taxon>
        <taxon>Basidiomycota</taxon>
        <taxon>Pucciniomycotina</taxon>
        <taxon>Pucciniomycetes</taxon>
        <taxon>Pucciniales</taxon>
        <taxon>Pucciniaceae</taxon>
        <taxon>Puccinia</taxon>
    </lineage>
</organism>
<keyword evidence="3" id="KW-1185">Reference proteome</keyword>
<name>A0A5B0R4F5_PUCGR</name>
<reference evidence="2 3" key="1">
    <citation type="submission" date="2019-05" db="EMBL/GenBank/DDBJ databases">
        <title>Emergence of the Ug99 lineage of the wheat stem rust pathogen through somatic hybridization.</title>
        <authorList>
            <person name="Li F."/>
            <person name="Upadhyaya N.M."/>
            <person name="Sperschneider J."/>
            <person name="Matny O."/>
            <person name="Nguyen-Phuc H."/>
            <person name="Mago R."/>
            <person name="Raley C."/>
            <person name="Miller M.E."/>
            <person name="Silverstein K.A.T."/>
            <person name="Henningsen E."/>
            <person name="Hirsch C.D."/>
            <person name="Visser B."/>
            <person name="Pretorius Z.A."/>
            <person name="Steffenson B.J."/>
            <person name="Schwessinger B."/>
            <person name="Dodds P.N."/>
            <person name="Figueroa M."/>
        </authorList>
    </citation>
    <scope>NUCLEOTIDE SEQUENCE [LARGE SCALE GENOMIC DNA]</scope>
    <source>
        <strain evidence="2">21-0</strain>
    </source>
</reference>
<proteinExistence type="predicted"/>
<dbReference type="AlphaFoldDB" id="A0A5B0R4F5"/>